<feature type="signal peptide" evidence="1">
    <location>
        <begin position="1"/>
        <end position="17"/>
    </location>
</feature>
<gene>
    <name evidence="2" type="ORF">ABXZ36_14145</name>
</gene>
<evidence type="ECO:0008006" key="4">
    <source>
        <dbReference type="Google" id="ProtNLM"/>
    </source>
</evidence>
<evidence type="ECO:0000256" key="1">
    <source>
        <dbReference type="SAM" id="SignalP"/>
    </source>
</evidence>
<evidence type="ECO:0000313" key="3">
    <source>
        <dbReference type="Proteomes" id="UP001549799"/>
    </source>
</evidence>
<comment type="caution">
    <text evidence="2">The sequence shown here is derived from an EMBL/GenBank/DDBJ whole genome shotgun (WGS) entry which is preliminary data.</text>
</comment>
<evidence type="ECO:0000313" key="2">
    <source>
        <dbReference type="EMBL" id="MET6991787.1"/>
    </source>
</evidence>
<organism evidence="2 3">
    <name type="scientific">Sediminicola arcticus</name>
    <dbReference type="NCBI Taxonomy" id="1574308"/>
    <lineage>
        <taxon>Bacteria</taxon>
        <taxon>Pseudomonadati</taxon>
        <taxon>Bacteroidota</taxon>
        <taxon>Flavobacteriia</taxon>
        <taxon>Flavobacteriales</taxon>
        <taxon>Flavobacteriaceae</taxon>
        <taxon>Sediminicola</taxon>
    </lineage>
</organism>
<dbReference type="RefSeq" id="WP_354616333.1">
    <property type="nucleotide sequence ID" value="NZ_JBEXAE010000008.1"/>
</dbReference>
<accession>A0ABV2SYH6</accession>
<feature type="chain" id="PRO_5045924940" description="DUF4440 domain-containing protein" evidence="1">
    <location>
        <begin position="18"/>
        <end position="100"/>
    </location>
</feature>
<keyword evidence="1" id="KW-0732">Signal</keyword>
<dbReference type="EMBL" id="JBEXAE010000008">
    <property type="protein sequence ID" value="MET6991787.1"/>
    <property type="molecule type" value="Genomic_DNA"/>
</dbReference>
<keyword evidence="3" id="KW-1185">Reference proteome</keyword>
<name>A0ABV2SYH6_9FLAO</name>
<protein>
    <recommendedName>
        <fullName evidence="4">DUF4440 domain-containing protein</fullName>
    </recommendedName>
</protein>
<dbReference type="Proteomes" id="UP001549799">
    <property type="component" value="Unassembled WGS sequence"/>
</dbReference>
<proteinExistence type="predicted"/>
<reference evidence="2 3" key="1">
    <citation type="submission" date="2024-07" db="EMBL/GenBank/DDBJ databases">
        <title>The genome sequence of type strain Sediminicola arcticus GDMCC 1.2805.</title>
        <authorList>
            <person name="Liu Y."/>
        </authorList>
    </citation>
    <scope>NUCLEOTIDE SEQUENCE [LARGE SCALE GENOMIC DNA]</scope>
    <source>
        <strain evidence="2 3">GDMCC 1.2805</strain>
    </source>
</reference>
<sequence length="100" mass="11470">MKTKNTFILFITLVSMATTFAQKSNINKDLKMYSQVWDDIVNKGQIDRINTENFATDITLVTSPENIVGIEGFKAYYQKTSQGFRMFPLPFSMSLDKTIK</sequence>